<comment type="similarity">
    <text evidence="1">Belongs to the UPF0065 (bug) family.</text>
</comment>
<comment type="caution">
    <text evidence="4">The sequence shown here is derived from an EMBL/GenBank/DDBJ whole genome shotgun (WGS) entry which is preliminary data.</text>
</comment>
<dbReference type="CDD" id="cd07012">
    <property type="entry name" value="PBP2_Bug_TTT"/>
    <property type="match status" value="1"/>
</dbReference>
<dbReference type="PANTHER" id="PTHR42928:SF3">
    <property type="entry name" value="UPF0065 PROTEIN YFLP"/>
    <property type="match status" value="1"/>
</dbReference>
<feature type="region of interest" description="Disordered" evidence="2">
    <location>
        <begin position="1"/>
        <end position="28"/>
    </location>
</feature>
<gene>
    <name evidence="4" type="ORF">GCM10023198_24560</name>
</gene>
<dbReference type="Gene3D" id="3.40.190.10">
    <property type="entry name" value="Periplasmic binding protein-like II"/>
    <property type="match status" value="1"/>
</dbReference>
<keyword evidence="3" id="KW-1133">Transmembrane helix</keyword>
<sequence length="354" mass="37222">MSSTTSGPPSRTSEPAEPGHSRSTGRRRGARLALAATLAVTLVAVGAGCGVTRGDDSADLDMWIPNSPGGGYDQTGRAAVGVLDRDGITGGDIQVTNILGAGGSVAMSRLMGEAGNERLMMTLGLGVVGSTYSFGVDARPHDATPLAQLIEEQEGVLVPADSPFRTIDDLEAAWQEDPGSVVVGGGSSPGGPDHLFPMQLAKAVDVDPKDVRYVSYDGGGPLTSALLGNKIQVGFSGLAEFEGQIEAGELRVLAVSGEERLTEGVLADVPTLTESGIDLVFTNWRGVVAPPGISEERRAELIEYLTRMHDSPEWEQALADNGWTDAFVTGDDFEQFLREQDERVSTTLKELNLL</sequence>
<evidence type="ECO:0000313" key="4">
    <source>
        <dbReference type="EMBL" id="GAA4702406.1"/>
    </source>
</evidence>
<keyword evidence="5" id="KW-1185">Reference proteome</keyword>
<protein>
    <submittedName>
        <fullName evidence="4">Tripartite tricarboxylate transporter substrate-binding protein</fullName>
    </submittedName>
</protein>
<proteinExistence type="inferred from homology"/>
<dbReference type="InterPro" id="IPR042100">
    <property type="entry name" value="Bug_dom1"/>
</dbReference>
<evidence type="ECO:0000256" key="3">
    <source>
        <dbReference type="SAM" id="Phobius"/>
    </source>
</evidence>
<keyword evidence="3" id="KW-0812">Transmembrane</keyword>
<organism evidence="4 5">
    <name type="scientific">Promicromonospora umidemergens</name>
    <dbReference type="NCBI Taxonomy" id="629679"/>
    <lineage>
        <taxon>Bacteria</taxon>
        <taxon>Bacillati</taxon>
        <taxon>Actinomycetota</taxon>
        <taxon>Actinomycetes</taxon>
        <taxon>Micrococcales</taxon>
        <taxon>Promicromonosporaceae</taxon>
        <taxon>Promicromonospora</taxon>
    </lineage>
</organism>
<dbReference type="Gene3D" id="3.40.190.150">
    <property type="entry name" value="Bordetella uptake gene, domain 1"/>
    <property type="match status" value="1"/>
</dbReference>
<evidence type="ECO:0000256" key="1">
    <source>
        <dbReference type="ARBA" id="ARBA00006987"/>
    </source>
</evidence>
<keyword evidence="3" id="KW-0472">Membrane</keyword>
<reference evidence="5" key="1">
    <citation type="journal article" date="2019" name="Int. J. Syst. Evol. Microbiol.">
        <title>The Global Catalogue of Microorganisms (GCM) 10K type strain sequencing project: providing services to taxonomists for standard genome sequencing and annotation.</title>
        <authorList>
            <consortium name="The Broad Institute Genomics Platform"/>
            <consortium name="The Broad Institute Genome Sequencing Center for Infectious Disease"/>
            <person name="Wu L."/>
            <person name="Ma J."/>
        </authorList>
    </citation>
    <scope>NUCLEOTIDE SEQUENCE [LARGE SCALE GENOMIC DNA]</scope>
    <source>
        <strain evidence="5">JCM 17975</strain>
    </source>
</reference>
<dbReference type="InterPro" id="IPR005064">
    <property type="entry name" value="BUG"/>
</dbReference>
<dbReference type="Proteomes" id="UP001500843">
    <property type="component" value="Unassembled WGS sequence"/>
</dbReference>
<dbReference type="RefSeq" id="WP_253867457.1">
    <property type="nucleotide sequence ID" value="NZ_BAABHM010000011.1"/>
</dbReference>
<feature type="compositionally biased region" description="Low complexity" evidence="2">
    <location>
        <begin position="1"/>
        <end position="15"/>
    </location>
</feature>
<accession>A0ABP8XBS0</accession>
<evidence type="ECO:0000256" key="2">
    <source>
        <dbReference type="SAM" id="MobiDB-lite"/>
    </source>
</evidence>
<feature type="transmembrane region" description="Helical" evidence="3">
    <location>
        <begin position="30"/>
        <end position="48"/>
    </location>
</feature>
<dbReference type="PANTHER" id="PTHR42928">
    <property type="entry name" value="TRICARBOXYLATE-BINDING PROTEIN"/>
    <property type="match status" value="1"/>
</dbReference>
<dbReference type="SUPFAM" id="SSF53850">
    <property type="entry name" value="Periplasmic binding protein-like II"/>
    <property type="match status" value="1"/>
</dbReference>
<dbReference type="Pfam" id="PF03401">
    <property type="entry name" value="TctC"/>
    <property type="match status" value="1"/>
</dbReference>
<name>A0ABP8XBS0_9MICO</name>
<evidence type="ECO:0000313" key="5">
    <source>
        <dbReference type="Proteomes" id="UP001500843"/>
    </source>
</evidence>
<dbReference type="PIRSF" id="PIRSF017082">
    <property type="entry name" value="YflP"/>
    <property type="match status" value="1"/>
</dbReference>
<dbReference type="EMBL" id="BAABHM010000011">
    <property type="protein sequence ID" value="GAA4702406.1"/>
    <property type="molecule type" value="Genomic_DNA"/>
</dbReference>